<organism evidence="10 11">
    <name type="scientific">Scyliorhinus torazame</name>
    <name type="common">Cloudy catshark</name>
    <name type="synonym">Catulus torazame</name>
    <dbReference type="NCBI Taxonomy" id="75743"/>
    <lineage>
        <taxon>Eukaryota</taxon>
        <taxon>Metazoa</taxon>
        <taxon>Chordata</taxon>
        <taxon>Craniata</taxon>
        <taxon>Vertebrata</taxon>
        <taxon>Chondrichthyes</taxon>
        <taxon>Elasmobranchii</taxon>
        <taxon>Galeomorphii</taxon>
        <taxon>Galeoidea</taxon>
        <taxon>Carcharhiniformes</taxon>
        <taxon>Scyliorhinidae</taxon>
        <taxon>Scyliorhinus</taxon>
    </lineage>
</organism>
<feature type="compositionally biased region" description="Acidic residues" evidence="8">
    <location>
        <begin position="210"/>
        <end position="221"/>
    </location>
</feature>
<feature type="region of interest" description="Disordered" evidence="8">
    <location>
        <begin position="209"/>
        <end position="228"/>
    </location>
</feature>
<dbReference type="InterPro" id="IPR050600">
    <property type="entry name" value="SETD3_SETD6_MTase"/>
</dbReference>
<evidence type="ECO:0000256" key="1">
    <source>
        <dbReference type="ARBA" id="ARBA00004123"/>
    </source>
</evidence>
<dbReference type="InterPro" id="IPR011383">
    <property type="entry name" value="N-lys_methylase_SETD6"/>
</dbReference>
<dbReference type="Gene3D" id="3.90.1410.10">
    <property type="entry name" value="set domain protein methyltransferase, domain 1"/>
    <property type="match status" value="1"/>
</dbReference>
<dbReference type="OrthoDB" id="341421at2759"/>
<dbReference type="STRING" id="75743.A0A401NT05"/>
<reference evidence="10 11" key="1">
    <citation type="journal article" date="2018" name="Nat. Ecol. Evol.">
        <title>Shark genomes provide insights into elasmobranch evolution and the origin of vertebrates.</title>
        <authorList>
            <person name="Hara Y"/>
            <person name="Yamaguchi K"/>
            <person name="Onimaru K"/>
            <person name="Kadota M"/>
            <person name="Koyanagi M"/>
            <person name="Keeley SD"/>
            <person name="Tatsumi K"/>
            <person name="Tanaka K"/>
            <person name="Motone F"/>
            <person name="Kageyama Y"/>
            <person name="Nozu R"/>
            <person name="Adachi N"/>
            <person name="Nishimura O"/>
            <person name="Nakagawa R"/>
            <person name="Tanegashima C"/>
            <person name="Kiyatake I"/>
            <person name="Matsumoto R"/>
            <person name="Murakumo K"/>
            <person name="Nishida K"/>
            <person name="Terakita A"/>
            <person name="Kuratani S"/>
            <person name="Sato K"/>
            <person name="Hyodo S Kuraku.S."/>
        </authorList>
    </citation>
    <scope>NUCLEOTIDE SEQUENCE [LARGE SCALE GENOMIC DNA]</scope>
</reference>
<dbReference type="CDD" id="cd19178">
    <property type="entry name" value="SET_SETD6"/>
    <property type="match status" value="1"/>
</dbReference>
<comment type="similarity">
    <text evidence="7">Belongs to the class V-like SAM-binding methyltransferase superfamily. Histone-lysine methyltransferase family. SETD6 subfamily.</text>
</comment>
<feature type="domain" description="SET" evidence="9">
    <location>
        <begin position="43"/>
        <end position="272"/>
    </location>
</feature>
<evidence type="ECO:0000259" key="9">
    <source>
        <dbReference type="PROSITE" id="PS50280"/>
    </source>
</evidence>
<dbReference type="Pfam" id="PF00856">
    <property type="entry name" value="SET"/>
    <property type="match status" value="1"/>
</dbReference>
<protein>
    <recommendedName>
        <fullName evidence="2 7">N-lysine methyltransferase SETD6</fullName>
        <ecNumber evidence="7">2.1.1.-</ecNumber>
    </recommendedName>
</protein>
<keyword evidence="3 7" id="KW-0489">Methyltransferase</keyword>
<comment type="subcellular location">
    <subcellularLocation>
        <location evidence="1 7">Nucleus</location>
    </subcellularLocation>
</comment>
<dbReference type="FunFam" id="3.90.1410.10:FF:000007">
    <property type="entry name" value="Ribosomal lysine N-methyltransferase 4"/>
    <property type="match status" value="1"/>
</dbReference>
<dbReference type="InterPro" id="IPR036464">
    <property type="entry name" value="Rubisco_LSMT_subst-bd_sf"/>
</dbReference>
<dbReference type="PANTHER" id="PTHR13271:SF34">
    <property type="entry name" value="N-LYSINE METHYLTRANSFERASE SETD6"/>
    <property type="match status" value="1"/>
</dbReference>
<comment type="function">
    <text evidence="7">Protein-lysine N-methyltransferase.</text>
</comment>
<sequence length="460" mass="52901">MASRAKRLKVESTATPEYSEGKIEAGLVQFLDWCTQSGLVLSSKVCVSKEGTVADYGLVAKNEIEEGEMLFSVPRSAVLSQYTTPICDLLKKEEAALESPSGWVPLLLSMMFEITSSESRWKSYFSLWPDFSSLHHPMFWSEEERNRLLLGTGVALAVEKDLLNIEEEYNSIVLPFMKSHPNTFDPQKHTLDLYKKLVAFIMAYSFQEPHEDDDDDDDDDEKAPKPPMMVPMADILNHVANHNARLEFTPECLKMLSIRKISKGEEIFNTYGQLANWQLLHMYGFTEPYPSNTHEAMDIRMQMMYDAALQAVRTDEERKLLMEKWEFLTELEIVGEEGDFVIGQAGVLTEEELYSTLKVLSMSLMEFEEYKANDGWDEDEEDDLSSLDNAVIPKLKPAWKQLLRNTVTMRLKSYSSGLKEEEATLANEETYRQLSKRERDSLQVRYAQKMILHRLLQLTE</sequence>
<evidence type="ECO:0000313" key="11">
    <source>
        <dbReference type="Proteomes" id="UP000288216"/>
    </source>
</evidence>
<dbReference type="AlphaFoldDB" id="A0A401NT05"/>
<dbReference type="InterPro" id="IPR046341">
    <property type="entry name" value="SET_dom_sf"/>
</dbReference>
<dbReference type="InterPro" id="IPR001214">
    <property type="entry name" value="SET_dom"/>
</dbReference>
<comment type="caution">
    <text evidence="10">The sequence shown here is derived from an EMBL/GenBank/DDBJ whole genome shotgun (WGS) entry which is preliminary data.</text>
</comment>
<keyword evidence="5 7" id="KW-0949">S-adenosyl-L-methionine</keyword>
<evidence type="ECO:0000256" key="5">
    <source>
        <dbReference type="ARBA" id="ARBA00022691"/>
    </source>
</evidence>
<proteinExistence type="inferred from homology"/>
<dbReference type="EMBL" id="BFAA01006721">
    <property type="protein sequence ID" value="GCB64005.1"/>
    <property type="molecule type" value="Genomic_DNA"/>
</dbReference>
<dbReference type="PROSITE" id="PS50280">
    <property type="entry name" value="SET"/>
    <property type="match status" value="1"/>
</dbReference>
<dbReference type="EC" id="2.1.1.-" evidence="7"/>
<gene>
    <name evidence="10" type="ORF">scyTo_0013274</name>
</gene>
<keyword evidence="6 7" id="KW-0539">Nucleus</keyword>
<keyword evidence="4 7" id="KW-0808">Transferase</keyword>
<dbReference type="SUPFAM" id="SSF82199">
    <property type="entry name" value="SET domain"/>
    <property type="match status" value="1"/>
</dbReference>
<dbReference type="SUPFAM" id="SSF81822">
    <property type="entry name" value="RuBisCo LSMT C-terminal, substrate-binding domain"/>
    <property type="match status" value="1"/>
</dbReference>
<evidence type="ECO:0000256" key="8">
    <source>
        <dbReference type="SAM" id="MobiDB-lite"/>
    </source>
</evidence>
<dbReference type="OMA" id="YGQLANW"/>
<dbReference type="InterPro" id="IPR044430">
    <property type="entry name" value="SETD6_SET"/>
</dbReference>
<dbReference type="PIRSF" id="PIRSF011771">
    <property type="entry name" value="RMS1_SET"/>
    <property type="match status" value="1"/>
</dbReference>
<evidence type="ECO:0000256" key="3">
    <source>
        <dbReference type="ARBA" id="ARBA00022603"/>
    </source>
</evidence>
<dbReference type="Pfam" id="PF09273">
    <property type="entry name" value="Rubis-subs-bind"/>
    <property type="match status" value="1"/>
</dbReference>
<dbReference type="InterPro" id="IPR015353">
    <property type="entry name" value="Rubisco_LSMT_subst-bd"/>
</dbReference>
<evidence type="ECO:0000256" key="2">
    <source>
        <dbReference type="ARBA" id="ARBA00016973"/>
    </source>
</evidence>
<dbReference type="GO" id="GO:0016279">
    <property type="term" value="F:protein-lysine N-methyltransferase activity"/>
    <property type="evidence" value="ECO:0007669"/>
    <property type="project" value="UniProtKB-UniRule"/>
</dbReference>
<accession>A0A401NT05</accession>
<dbReference type="GO" id="GO:0032259">
    <property type="term" value="P:methylation"/>
    <property type="evidence" value="ECO:0007669"/>
    <property type="project" value="UniProtKB-KW"/>
</dbReference>
<evidence type="ECO:0000313" key="10">
    <source>
        <dbReference type="EMBL" id="GCB64005.1"/>
    </source>
</evidence>
<dbReference type="PANTHER" id="PTHR13271">
    <property type="entry name" value="UNCHARACTERIZED PUTATIVE METHYLTRANSFERASE"/>
    <property type="match status" value="1"/>
</dbReference>
<dbReference type="GO" id="GO:0005634">
    <property type="term" value="C:nucleus"/>
    <property type="evidence" value="ECO:0007669"/>
    <property type="project" value="UniProtKB-SubCell"/>
</dbReference>
<dbReference type="Gene3D" id="3.90.1420.10">
    <property type="entry name" value="Rubisco LSMT, substrate-binding domain"/>
    <property type="match status" value="1"/>
</dbReference>
<evidence type="ECO:0000256" key="4">
    <source>
        <dbReference type="ARBA" id="ARBA00022679"/>
    </source>
</evidence>
<evidence type="ECO:0000256" key="6">
    <source>
        <dbReference type="ARBA" id="ARBA00023242"/>
    </source>
</evidence>
<keyword evidence="11" id="KW-1185">Reference proteome</keyword>
<evidence type="ECO:0000256" key="7">
    <source>
        <dbReference type="PIRNR" id="PIRNR011771"/>
    </source>
</evidence>
<name>A0A401NT05_SCYTO</name>
<dbReference type="FunFam" id="3.90.1420.10:FF:000002">
    <property type="entry name" value="N-lysine methyltransferase SETD6"/>
    <property type="match status" value="1"/>
</dbReference>
<dbReference type="Proteomes" id="UP000288216">
    <property type="component" value="Unassembled WGS sequence"/>
</dbReference>